<name>A0A448PEY7_9ACTO</name>
<dbReference type="Pfam" id="PF12686">
    <property type="entry name" value="DUF3800"/>
    <property type="match status" value="1"/>
</dbReference>
<dbReference type="Proteomes" id="UP000269542">
    <property type="component" value="Chromosome"/>
</dbReference>
<keyword evidence="2" id="KW-1185">Reference proteome</keyword>
<evidence type="ECO:0000313" key="2">
    <source>
        <dbReference type="Proteomes" id="UP000269542"/>
    </source>
</evidence>
<dbReference type="OrthoDB" id="3267063at2"/>
<sequence length="241" mass="26917">MNDKPARIASIYLDESGAKNSAGGAFVVGFIKTYEPSLLWRAIRDIRQRHKETAEIKFSSINGKNIRFYFDLVEEIATGDYVARVGGSVYDSKTGFHPAFDTWQEQASMARKLIVGNINKNENVICFLDLVQTPRGVTVVENVKTEANRHLTGSPILEAYDVDSRAHDIIQLADVVAGAINYERSQAKTGRSRSDRNPKHRVMKRLQRALELDSFDDVKQGKVNILTMSGPATLPGLEYVE</sequence>
<proteinExistence type="predicted"/>
<protein>
    <submittedName>
        <fullName evidence="1">Protein of uncharacterized function (DUF3800)</fullName>
    </submittedName>
</protein>
<dbReference type="InterPro" id="IPR024524">
    <property type="entry name" value="DUF3800"/>
</dbReference>
<accession>A0A448PEY7</accession>
<reference evidence="1 2" key="1">
    <citation type="submission" date="2018-12" db="EMBL/GenBank/DDBJ databases">
        <authorList>
            <consortium name="Pathogen Informatics"/>
        </authorList>
    </citation>
    <scope>NUCLEOTIDE SEQUENCE [LARGE SCALE GENOMIC DNA]</scope>
    <source>
        <strain evidence="1 2">NCTC13354</strain>
    </source>
</reference>
<dbReference type="AlphaFoldDB" id="A0A448PEY7"/>
<dbReference type="RefSeq" id="WP_126416594.1">
    <property type="nucleotide sequence ID" value="NZ_LR134476.1"/>
</dbReference>
<dbReference type="EMBL" id="LR134476">
    <property type="protein sequence ID" value="VEI13486.1"/>
    <property type="molecule type" value="Genomic_DNA"/>
</dbReference>
<gene>
    <name evidence="1" type="ORF">NCTC13354_01201</name>
</gene>
<dbReference type="KEGG" id="tbw:NCTC13354_01201"/>
<organism evidence="1 2">
    <name type="scientific">Trueperella bialowiezensis</name>
    <dbReference type="NCBI Taxonomy" id="312285"/>
    <lineage>
        <taxon>Bacteria</taxon>
        <taxon>Bacillati</taxon>
        <taxon>Actinomycetota</taxon>
        <taxon>Actinomycetes</taxon>
        <taxon>Actinomycetales</taxon>
        <taxon>Actinomycetaceae</taxon>
        <taxon>Trueperella</taxon>
    </lineage>
</organism>
<evidence type="ECO:0000313" key="1">
    <source>
        <dbReference type="EMBL" id="VEI13486.1"/>
    </source>
</evidence>